<feature type="region of interest" description="Disordered" evidence="5">
    <location>
        <begin position="1394"/>
        <end position="1424"/>
    </location>
</feature>
<evidence type="ECO:0000256" key="1">
    <source>
        <dbReference type="ARBA" id="ARBA00000451"/>
    </source>
</evidence>
<dbReference type="GO" id="GO:0004197">
    <property type="term" value="F:cysteine-type endopeptidase activity"/>
    <property type="evidence" value="ECO:0007669"/>
    <property type="project" value="InterPro"/>
</dbReference>
<dbReference type="EC" id="3.4.22.49" evidence="2"/>
<dbReference type="Proteomes" id="UP000799772">
    <property type="component" value="Unassembled WGS sequence"/>
</dbReference>
<dbReference type="EMBL" id="ML978137">
    <property type="protein sequence ID" value="KAF2093658.1"/>
    <property type="molecule type" value="Genomic_DNA"/>
</dbReference>
<dbReference type="GO" id="GO:0006508">
    <property type="term" value="P:proteolysis"/>
    <property type="evidence" value="ECO:0007669"/>
    <property type="project" value="InterPro"/>
</dbReference>
<dbReference type="Gene3D" id="1.25.40.10">
    <property type="entry name" value="Tetratricopeptide repeat domain"/>
    <property type="match status" value="1"/>
</dbReference>
<gene>
    <name evidence="7" type="ORF">NA57DRAFT_81158</name>
</gene>
<dbReference type="InterPro" id="IPR005314">
    <property type="entry name" value="Peptidase_C50"/>
</dbReference>
<dbReference type="PANTHER" id="PTHR12792">
    <property type="entry name" value="EXTRA SPINDLE POLES 1-RELATED"/>
    <property type="match status" value="1"/>
</dbReference>
<dbReference type="GO" id="GO:0051307">
    <property type="term" value="P:meiotic chromosome separation"/>
    <property type="evidence" value="ECO:0007669"/>
    <property type="project" value="TreeGrafter"/>
</dbReference>
<accession>A0A9P4M1K2</accession>
<feature type="region of interest" description="Disordered" evidence="5">
    <location>
        <begin position="121"/>
        <end position="198"/>
    </location>
</feature>
<feature type="domain" description="Peptidase C50" evidence="6">
    <location>
        <begin position="1994"/>
        <end position="2105"/>
    </location>
</feature>
<dbReference type="OrthoDB" id="10255632at2759"/>
<organism evidence="7 8">
    <name type="scientific">Rhizodiscina lignyota</name>
    <dbReference type="NCBI Taxonomy" id="1504668"/>
    <lineage>
        <taxon>Eukaryota</taxon>
        <taxon>Fungi</taxon>
        <taxon>Dikarya</taxon>
        <taxon>Ascomycota</taxon>
        <taxon>Pezizomycotina</taxon>
        <taxon>Dothideomycetes</taxon>
        <taxon>Pleosporomycetidae</taxon>
        <taxon>Aulographales</taxon>
        <taxon>Rhizodiscinaceae</taxon>
        <taxon>Rhizodiscina</taxon>
    </lineage>
</organism>
<evidence type="ECO:0000256" key="5">
    <source>
        <dbReference type="SAM" id="MobiDB-lite"/>
    </source>
</evidence>
<dbReference type="InterPro" id="IPR011990">
    <property type="entry name" value="TPR-like_helical_dom_sf"/>
</dbReference>
<sequence>MNISIRSQNVDAVRAACSSTTCTAATVSTLQQLLQGHPTSRTIATSDDKENGKVKGPGITGKDNAVARKAPSTGKASARTKTKAATVTVAAIKEEGITDINLSQREKFALATEVFNSTLKTISDTLKAPPKPPPPQPREHERTSSPSPDHRKRRSPLTRTSSTTLHQHVLQTITNSPSRRGAPLSRRSSSILSKDGKVGPSANIVAAAECARLALVCLRGSEPSGGKLTSQLQLEQGALALIGKMLAHGLDDMAAKEMRIVKSRLRMCANGSSSQTQDSPIGQKVSRKANAPKAGVMDSREEKDKFSLSSLLQVGRIQTDSPALSLIITYLFHVLKLLSNQRRPASIEAALEHFECSDSQSLSHLLMAQLKKTKDSGKTAKQFENLARTLLSLCPSVSSTADAAAINAKTHPSPETIWRLQLQAFEARVSWWGFTKHTADVEKELWGPLAKCAAAFVRRSTSEPEKQYQRIFRGLENLKRNLKDNGAVKDSEYSPGILRVLSTAADHAGNLRDAKRWTLELRAHLIKTKMNNAHIAACDVKLTALEVEMNNSKAEAGDMELALSTAVEKLHGNLEGTAADQDLLLSETMSLRKALTRWLLRQSSENTTNLEALRSPFESCCKAIAALCHFIARYTGAAPREQDDAVLLLRFGEKCVLAKRVIKSLLDSLSLYAKGLTHQLTVNWSTLDQALCDCSRVIRELNMHDDNTLALQQPHDDGQSLVVKVSSIYWNWYVQQRRTSAKASEDSLHALRRSIDILRDGNERVRSAGGFVTKLERLGGELSSLADYKRSAHVYYEAAQALINNNVLKSIAESSEGMPIMDAWEGSPDGAMLERILKLLQHTSTRAGDESTGLSKLVAADERATKEKGVLLEWVLLSIANGKLQSINASHILGQLAVDILDVYRPDIHPLRHRRVVALLLHLSVYLGNDDSIREVVHRALPSLAEDIQDLAQDAGLAQYKQHYLATLRVAKAFVCPSPSIPTVKTSLLTWQAILDSSEVHSNVDDLTVLIQQLQMVADFLAAKGEEYLRLATLRLLEGAFSLQHQKMPCMFQLIQAQCCLSLQYVHLGYSGKAHSVLAKARDMIEALDVTLASVESRLGYYLAYSQYLHAIGDVDECKDALETAQLLAESSQGQEAFAVLSKSSSGRIRCSRLLADAAYATGICALEIGDVEAALLRTKRAVKLNRSVWASLENKPKQRPFSTSSATETDTANNSDGGMLAEGIAKLSIAAENHVLPVQSMTHEALNGPAFWSLVPSLCRAEMQMSQIYAWLGIWQEAVYHGEQAERVAEAVGSRSLLLETRSRLAEYWSRSGRVEKAEEILESALAPSYDRRNELTAVHLLCERARISGLQCETDQQNQLHSTAMSILKWLMSASFASNVDRITSDEQELERGLSGLNIGQPRRKKTPKAGEPKSRSAKSIAQKMSHSTKVLEEALSLAEVVPLAVLKNRMLRLRVTSTFSLEESSPAGTLIEECVSVAEGKEDIAQKQLMEYQMLLRKSMAEMATDLTFNVLPESTISFPALTKPRRRLSLSISHGPDSSSLAAAKGKAKSHTPKKKATRAKVVGENFVSTLQNARDCLLPVRSASLQTYSNATGRGISRALGESSLVLSAACATNVGTREDDRSSIAFFLDLSTIHGLYCEYSMIHAENAVQTKGEMLKWPRLSAPEVEVGHLPNLSSFQHDFVDILPPSWTAISLTLNDTHDELFITKYEASQSPFVLRLPMARHKSRDMDEDIFAYEDGKAELRDIIELSNFSTHSGKDMSVKGAKSKWWAEREALNARLGDLLQNIENIWLGGFKGIFAQQRRDSDLLARLQKSLQKILERHLPSRQGKKRQISSTFDSRILELFTGLGDPTLDDQPGRDLDEELMDLFYFLVDILQFNGEKNAYDEIDFDSLIVETADALSAYHQVASHSKFEAAPHTILILDKTLHAFPWESLPCLAGLSVSRLPSMEALRERLAAMHSQMERRQAILKDSIDAQQAPPGYYVSMSSGTSILNPSGDLSGTQSTLAPQVDQLPTSWTKYVGPAAGASVDEKRMSTALCSSEVLLYFGHGSTAQYIRPRSVRKLCSAAGAEDDIPPACATALLMGCSSAAITENGEFSPHGMVLAYLAAGAPAVVGCLWDVTDRDCDRFSVECGRRWGLWHAADDEDARKDTKKKGYKKRAKDDVENARDASTLSRSVGAKTRLDLSDALDVRGESVSAPKSDTNLAEAVAASRDACYLKYLNGAAMVVYGIPVYLDSH</sequence>
<feature type="compositionally biased region" description="Polar residues" evidence="5">
    <location>
        <begin position="1201"/>
        <end position="1217"/>
    </location>
</feature>
<dbReference type="GO" id="GO:0005737">
    <property type="term" value="C:cytoplasm"/>
    <property type="evidence" value="ECO:0007669"/>
    <property type="project" value="TreeGrafter"/>
</dbReference>
<feature type="compositionally biased region" description="Polar residues" evidence="5">
    <location>
        <begin position="271"/>
        <end position="280"/>
    </location>
</feature>
<dbReference type="PANTHER" id="PTHR12792:SF0">
    <property type="entry name" value="SEPARIN"/>
    <property type="match status" value="1"/>
</dbReference>
<name>A0A9P4M1K2_9PEZI</name>
<comment type="caution">
    <text evidence="7">The sequence shown here is derived from an EMBL/GenBank/DDBJ whole genome shotgun (WGS) entry which is preliminary data.</text>
</comment>
<keyword evidence="3" id="KW-0378">Hydrolase</keyword>
<reference evidence="7" key="1">
    <citation type="journal article" date="2020" name="Stud. Mycol.">
        <title>101 Dothideomycetes genomes: a test case for predicting lifestyles and emergence of pathogens.</title>
        <authorList>
            <person name="Haridas S."/>
            <person name="Albert R."/>
            <person name="Binder M."/>
            <person name="Bloem J."/>
            <person name="Labutti K."/>
            <person name="Salamov A."/>
            <person name="Andreopoulos B."/>
            <person name="Baker S."/>
            <person name="Barry K."/>
            <person name="Bills G."/>
            <person name="Bluhm B."/>
            <person name="Cannon C."/>
            <person name="Castanera R."/>
            <person name="Culley D."/>
            <person name="Daum C."/>
            <person name="Ezra D."/>
            <person name="Gonzalez J."/>
            <person name="Henrissat B."/>
            <person name="Kuo A."/>
            <person name="Liang C."/>
            <person name="Lipzen A."/>
            <person name="Lutzoni F."/>
            <person name="Magnuson J."/>
            <person name="Mondo S."/>
            <person name="Nolan M."/>
            <person name="Ohm R."/>
            <person name="Pangilinan J."/>
            <person name="Park H.-J."/>
            <person name="Ramirez L."/>
            <person name="Alfaro M."/>
            <person name="Sun H."/>
            <person name="Tritt A."/>
            <person name="Yoshinaga Y."/>
            <person name="Zwiers L.-H."/>
            <person name="Turgeon B."/>
            <person name="Goodwin S."/>
            <person name="Spatafora J."/>
            <person name="Crous P."/>
            <person name="Grigoriev I."/>
        </authorList>
    </citation>
    <scope>NUCLEOTIDE SEQUENCE</scope>
    <source>
        <strain evidence="7">CBS 133067</strain>
    </source>
</reference>
<evidence type="ECO:0000313" key="7">
    <source>
        <dbReference type="EMBL" id="KAF2093658.1"/>
    </source>
</evidence>
<feature type="region of interest" description="Disordered" evidence="5">
    <location>
        <begin position="271"/>
        <end position="299"/>
    </location>
</feature>
<feature type="region of interest" description="Disordered" evidence="5">
    <location>
        <begin position="1536"/>
        <end position="1560"/>
    </location>
</feature>
<dbReference type="GO" id="GO:0005634">
    <property type="term" value="C:nucleus"/>
    <property type="evidence" value="ECO:0007669"/>
    <property type="project" value="InterPro"/>
</dbReference>
<evidence type="ECO:0000256" key="3">
    <source>
        <dbReference type="ARBA" id="ARBA00022801"/>
    </source>
</evidence>
<protein>
    <recommendedName>
        <fullName evidence="2">separase</fullName>
        <ecNumber evidence="2">3.4.22.49</ecNumber>
    </recommendedName>
</protein>
<dbReference type="Pfam" id="PF03568">
    <property type="entry name" value="Separin_C"/>
    <property type="match status" value="1"/>
</dbReference>
<evidence type="ECO:0000313" key="8">
    <source>
        <dbReference type="Proteomes" id="UP000799772"/>
    </source>
</evidence>
<proteinExistence type="predicted"/>
<dbReference type="SUPFAM" id="SSF48452">
    <property type="entry name" value="TPR-like"/>
    <property type="match status" value="1"/>
</dbReference>
<feature type="compositionally biased region" description="Polar residues" evidence="5">
    <location>
        <begin position="165"/>
        <end position="178"/>
    </location>
</feature>
<comment type="catalytic activity">
    <reaction evidence="1">
        <text>All bonds known to be hydrolyzed by this endopeptidase have arginine in P1 and an acidic residue in P4. P6 is often occupied by an acidic residue or by a hydroxy-amino-acid residue, the phosphorylation of which enhances cleavage.</text>
        <dbReference type="EC" id="3.4.22.49"/>
    </reaction>
</comment>
<dbReference type="GO" id="GO:0044732">
    <property type="term" value="C:mitotic spindle pole body"/>
    <property type="evidence" value="ECO:0007669"/>
    <property type="project" value="TreeGrafter"/>
</dbReference>
<feature type="region of interest" description="Disordered" evidence="5">
    <location>
        <begin position="1196"/>
        <end position="1218"/>
    </location>
</feature>
<keyword evidence="4" id="KW-0159">Chromosome partition</keyword>
<dbReference type="PROSITE" id="PS51700">
    <property type="entry name" value="SEPARIN"/>
    <property type="match status" value="1"/>
</dbReference>
<keyword evidence="8" id="KW-1185">Reference proteome</keyword>
<feature type="compositionally biased region" description="Basic residues" evidence="5">
    <location>
        <begin position="1550"/>
        <end position="1560"/>
    </location>
</feature>
<dbReference type="InterPro" id="IPR030397">
    <property type="entry name" value="SEPARIN_core_dom"/>
</dbReference>
<evidence type="ECO:0000256" key="2">
    <source>
        <dbReference type="ARBA" id="ARBA00012489"/>
    </source>
</evidence>
<feature type="region of interest" description="Disordered" evidence="5">
    <location>
        <begin position="38"/>
        <end position="80"/>
    </location>
</feature>
<evidence type="ECO:0000259" key="6">
    <source>
        <dbReference type="PROSITE" id="PS51700"/>
    </source>
</evidence>
<evidence type="ECO:0000256" key="4">
    <source>
        <dbReference type="ARBA" id="ARBA00022829"/>
    </source>
</evidence>
<dbReference type="GO" id="GO:0072686">
    <property type="term" value="C:mitotic spindle"/>
    <property type="evidence" value="ECO:0007669"/>
    <property type="project" value="TreeGrafter"/>
</dbReference>